<dbReference type="CDD" id="cd00093">
    <property type="entry name" value="HTH_XRE"/>
    <property type="match status" value="1"/>
</dbReference>
<evidence type="ECO:0000313" key="2">
    <source>
        <dbReference type="EMBL" id="CCO22600.1"/>
    </source>
</evidence>
<keyword evidence="3" id="KW-1185">Reference proteome</keyword>
<dbReference type="PATRIC" id="fig|1121451.3.peg.579"/>
<dbReference type="SUPFAM" id="SSF47413">
    <property type="entry name" value="lambda repressor-like DNA-binding domains"/>
    <property type="match status" value="1"/>
</dbReference>
<reference evidence="2 3" key="1">
    <citation type="submission" date="2012-10" db="EMBL/GenBank/DDBJ databases">
        <authorList>
            <person name="Genoscope - CEA"/>
        </authorList>
    </citation>
    <scope>NUCLEOTIDE SEQUENCE [LARGE SCALE GENOMIC DNA]</scope>
    <source>
        <strain evidence="3">AM13 / DSM 14728</strain>
    </source>
</reference>
<dbReference type="Proteomes" id="UP000010808">
    <property type="component" value="Chromosome"/>
</dbReference>
<evidence type="ECO:0000259" key="1">
    <source>
        <dbReference type="PROSITE" id="PS50943"/>
    </source>
</evidence>
<dbReference type="OrthoDB" id="5422231at2"/>
<dbReference type="KEGG" id="dhy:DESAM_20309"/>
<sequence>MKNKLPIKLRSSLKGLGKSLKNARIRRRLKMVTVADRAGVSRETLAKIQRGDPGVSMGNYAAVIFALGLGTDWMNLADITEDKVGQALDEERLPSRVHEISS</sequence>
<protein>
    <recommendedName>
        <fullName evidence="1">HTH cro/C1-type domain-containing protein</fullName>
    </recommendedName>
</protein>
<dbReference type="HOGENOM" id="CLU_153788_1_0_7"/>
<dbReference type="InterPro" id="IPR010982">
    <property type="entry name" value="Lambda_DNA-bd_dom_sf"/>
</dbReference>
<dbReference type="GO" id="GO:0003677">
    <property type="term" value="F:DNA binding"/>
    <property type="evidence" value="ECO:0007669"/>
    <property type="project" value="InterPro"/>
</dbReference>
<dbReference type="Gene3D" id="1.10.260.40">
    <property type="entry name" value="lambda repressor-like DNA-binding domains"/>
    <property type="match status" value="1"/>
</dbReference>
<organism evidence="2 3">
    <name type="scientific">Maridesulfovibrio hydrothermalis AM13 = DSM 14728</name>
    <dbReference type="NCBI Taxonomy" id="1121451"/>
    <lineage>
        <taxon>Bacteria</taxon>
        <taxon>Pseudomonadati</taxon>
        <taxon>Thermodesulfobacteriota</taxon>
        <taxon>Desulfovibrionia</taxon>
        <taxon>Desulfovibrionales</taxon>
        <taxon>Desulfovibrionaceae</taxon>
        <taxon>Maridesulfovibrio</taxon>
    </lineage>
</organism>
<dbReference type="PROSITE" id="PS50943">
    <property type="entry name" value="HTH_CROC1"/>
    <property type="match status" value="1"/>
</dbReference>
<gene>
    <name evidence="2" type="ORF">DESAM_20309</name>
</gene>
<dbReference type="RefSeq" id="WP_015335208.1">
    <property type="nucleotide sequence ID" value="NC_020055.1"/>
</dbReference>
<evidence type="ECO:0000313" key="3">
    <source>
        <dbReference type="Proteomes" id="UP000010808"/>
    </source>
</evidence>
<feature type="domain" description="HTH cro/C1-type" evidence="1">
    <location>
        <begin position="20"/>
        <end position="48"/>
    </location>
</feature>
<dbReference type="STRING" id="1121451.DESAM_20309"/>
<accession>L0R8U3</accession>
<dbReference type="eggNOG" id="COG1396">
    <property type="taxonomic scope" value="Bacteria"/>
</dbReference>
<name>L0R8U3_9BACT</name>
<dbReference type="AlphaFoldDB" id="L0R8U3"/>
<dbReference type="EMBL" id="FO203522">
    <property type="protein sequence ID" value="CCO22600.1"/>
    <property type="molecule type" value="Genomic_DNA"/>
</dbReference>
<dbReference type="InterPro" id="IPR001387">
    <property type="entry name" value="Cro/C1-type_HTH"/>
</dbReference>
<proteinExistence type="predicted"/>